<dbReference type="Gene3D" id="3.40.190.100">
    <property type="entry name" value="Glycine betaine-binding periplasmic protein, domain 2"/>
    <property type="match status" value="1"/>
</dbReference>
<organism evidence="7 8">
    <name type="scientific">Caballeronia cordobensis</name>
    <name type="common">Burkholderia cordobensis</name>
    <dbReference type="NCBI Taxonomy" id="1353886"/>
    <lineage>
        <taxon>Bacteria</taxon>
        <taxon>Pseudomonadati</taxon>
        <taxon>Pseudomonadota</taxon>
        <taxon>Betaproteobacteria</taxon>
        <taxon>Burkholderiales</taxon>
        <taxon>Burkholderiaceae</taxon>
        <taxon>Caballeronia</taxon>
    </lineage>
</organism>
<dbReference type="AlphaFoldDB" id="A0A158J8K7"/>
<dbReference type="InterPro" id="IPR007210">
    <property type="entry name" value="ABC_Gly_betaine_transp_sub-bd"/>
</dbReference>
<feature type="chain" id="PRO_5011119379" evidence="5">
    <location>
        <begin position="23"/>
        <end position="283"/>
    </location>
</feature>
<evidence type="ECO:0000256" key="3">
    <source>
        <dbReference type="ARBA" id="ARBA00022475"/>
    </source>
</evidence>
<dbReference type="PANTHER" id="PTHR47737:SF1">
    <property type="entry name" value="GLYCINE BETAINE_PROLINE BETAINE TRANSPORT SYSTEM PERMEASE PROTEIN PROW"/>
    <property type="match status" value="1"/>
</dbReference>
<keyword evidence="5" id="KW-0732">Signal</keyword>
<dbReference type="SUPFAM" id="SSF53850">
    <property type="entry name" value="Periplasmic binding protein-like II"/>
    <property type="match status" value="1"/>
</dbReference>
<evidence type="ECO:0000256" key="1">
    <source>
        <dbReference type="ARBA" id="ARBA00004236"/>
    </source>
</evidence>
<keyword evidence="8" id="KW-1185">Reference proteome</keyword>
<proteinExistence type="predicted"/>
<dbReference type="CDD" id="cd13639">
    <property type="entry name" value="PBP2_OpuAC_like"/>
    <property type="match status" value="1"/>
</dbReference>
<dbReference type="EMBL" id="FCNY02000021">
    <property type="protein sequence ID" value="SAL64793.1"/>
    <property type="molecule type" value="Genomic_DNA"/>
</dbReference>
<evidence type="ECO:0000256" key="2">
    <source>
        <dbReference type="ARBA" id="ARBA00022448"/>
    </source>
</evidence>
<dbReference type="GO" id="GO:0031460">
    <property type="term" value="P:glycine betaine transport"/>
    <property type="evidence" value="ECO:0007669"/>
    <property type="project" value="TreeGrafter"/>
</dbReference>
<comment type="subcellular location">
    <subcellularLocation>
        <location evidence="1">Cell membrane</location>
    </subcellularLocation>
</comment>
<dbReference type="GO" id="GO:0015871">
    <property type="term" value="P:choline transport"/>
    <property type="evidence" value="ECO:0007669"/>
    <property type="project" value="TreeGrafter"/>
</dbReference>
<keyword evidence="2" id="KW-0813">Transport</keyword>
<dbReference type="GO" id="GO:0015226">
    <property type="term" value="F:carnitine transmembrane transporter activity"/>
    <property type="evidence" value="ECO:0007669"/>
    <property type="project" value="TreeGrafter"/>
</dbReference>
<dbReference type="GO" id="GO:0005275">
    <property type="term" value="F:amine transmembrane transporter activity"/>
    <property type="evidence" value="ECO:0007669"/>
    <property type="project" value="TreeGrafter"/>
</dbReference>
<evidence type="ECO:0000259" key="6">
    <source>
        <dbReference type="Pfam" id="PF04069"/>
    </source>
</evidence>
<dbReference type="GO" id="GO:0043190">
    <property type="term" value="C:ATP-binding cassette (ABC) transporter complex"/>
    <property type="evidence" value="ECO:0007669"/>
    <property type="project" value="InterPro"/>
</dbReference>
<dbReference type="Proteomes" id="UP000054740">
    <property type="component" value="Unassembled WGS sequence"/>
</dbReference>
<keyword evidence="4" id="KW-0472">Membrane</keyword>
<sequence>MRKFWKMLAGALMLSFALNVSAADNKVVKIGTLPWEDTVPLTGIAKRFLEKQGFTVQVTTFADWGIAFSALSRGDVDLMVSHINYVTADYWKRNKDRMEKVSTASHGLRQGLVVPAYMSINSIEQLNSIKDQVGGKIIGIEAGTGVMQETADAVKQYGLQYQLVEGSTAAMIAQLQSAMERKQPIVTMLWQPSWMDQKFKVKYLEDPKHVYPPPQTYYWIAKKGWSAANPRAREAMASMFVPIDDITRMNTAVNEGKTMDQAIDGWWKDHTDLINRWSVLSNN</sequence>
<dbReference type="PANTHER" id="PTHR47737">
    <property type="entry name" value="GLYCINE BETAINE/PROLINE BETAINE TRANSPORT SYSTEM PERMEASE PROTEIN PROW"/>
    <property type="match status" value="1"/>
</dbReference>
<keyword evidence="3" id="KW-1003">Cell membrane</keyword>
<reference evidence="8" key="1">
    <citation type="submission" date="2016-01" db="EMBL/GenBank/DDBJ databases">
        <authorList>
            <person name="Peeters C."/>
        </authorList>
    </citation>
    <scope>NUCLEOTIDE SEQUENCE [LARGE SCALE GENOMIC DNA]</scope>
</reference>
<accession>A0A158J8K7</accession>
<dbReference type="RefSeq" id="WP_053568958.1">
    <property type="nucleotide sequence ID" value="NZ_FCNY02000021.1"/>
</dbReference>
<name>A0A158J8K7_CABCO</name>
<gene>
    <name evidence="7" type="ORF">AWB70_06027</name>
</gene>
<evidence type="ECO:0000313" key="8">
    <source>
        <dbReference type="Proteomes" id="UP000054740"/>
    </source>
</evidence>
<feature type="domain" description="ABC-type glycine betaine transport system substrate-binding" evidence="6">
    <location>
        <begin position="27"/>
        <end position="268"/>
    </location>
</feature>
<evidence type="ECO:0000256" key="4">
    <source>
        <dbReference type="ARBA" id="ARBA00023136"/>
    </source>
</evidence>
<feature type="signal peptide" evidence="5">
    <location>
        <begin position="1"/>
        <end position="22"/>
    </location>
</feature>
<evidence type="ECO:0000313" key="7">
    <source>
        <dbReference type="EMBL" id="SAL64793.1"/>
    </source>
</evidence>
<evidence type="ECO:0000256" key="5">
    <source>
        <dbReference type="SAM" id="SignalP"/>
    </source>
</evidence>
<dbReference type="Gene3D" id="3.40.190.10">
    <property type="entry name" value="Periplasmic binding protein-like II"/>
    <property type="match status" value="1"/>
</dbReference>
<protein>
    <submittedName>
        <fullName evidence="7">Substrate-binding region of ABC-type glycine betaine transport system</fullName>
    </submittedName>
</protein>
<dbReference type="Pfam" id="PF04069">
    <property type="entry name" value="OpuAC"/>
    <property type="match status" value="1"/>
</dbReference>